<dbReference type="EMBL" id="JAJADR010000002">
    <property type="protein sequence ID" value="MCB2408416.1"/>
    <property type="molecule type" value="Genomic_DNA"/>
</dbReference>
<keyword evidence="1" id="KW-0812">Transmembrane</keyword>
<feature type="transmembrane region" description="Helical" evidence="1">
    <location>
        <begin position="151"/>
        <end position="168"/>
    </location>
</feature>
<dbReference type="Proteomes" id="UP001165296">
    <property type="component" value="Unassembled WGS sequence"/>
</dbReference>
<name>A0ABS8ARJ8_9BACT</name>
<reference evidence="2" key="1">
    <citation type="submission" date="2021-10" db="EMBL/GenBank/DDBJ databases">
        <authorList>
            <person name="Dean J.D."/>
            <person name="Kim M.K."/>
            <person name="Newey C.N."/>
            <person name="Stoker T.S."/>
            <person name="Thompson D.W."/>
            <person name="Grose J.H."/>
        </authorList>
    </citation>
    <scope>NUCLEOTIDE SEQUENCE</scope>
    <source>
        <strain evidence="2">BT178</strain>
    </source>
</reference>
<evidence type="ECO:0000313" key="3">
    <source>
        <dbReference type="Proteomes" id="UP001165296"/>
    </source>
</evidence>
<evidence type="ECO:0000313" key="2">
    <source>
        <dbReference type="EMBL" id="MCB2408416.1"/>
    </source>
</evidence>
<protein>
    <submittedName>
        <fullName evidence="2">Uncharacterized protein</fullName>
    </submittedName>
</protein>
<comment type="caution">
    <text evidence="2">The sequence shown here is derived from an EMBL/GenBank/DDBJ whole genome shotgun (WGS) entry which is preliminary data.</text>
</comment>
<accession>A0ABS8ARJ8</accession>
<dbReference type="RefSeq" id="WP_226175473.1">
    <property type="nucleotide sequence ID" value="NZ_JAJADR010000002.1"/>
</dbReference>
<organism evidence="2 3">
    <name type="scientific">Hymenobacter lucidus</name>
    <dbReference type="NCBI Taxonomy" id="2880930"/>
    <lineage>
        <taxon>Bacteria</taxon>
        <taxon>Pseudomonadati</taxon>
        <taxon>Bacteroidota</taxon>
        <taxon>Cytophagia</taxon>
        <taxon>Cytophagales</taxon>
        <taxon>Hymenobacteraceae</taxon>
        <taxon>Hymenobacter</taxon>
    </lineage>
</organism>
<keyword evidence="1" id="KW-0472">Membrane</keyword>
<feature type="transmembrane region" description="Helical" evidence="1">
    <location>
        <begin position="73"/>
        <end position="95"/>
    </location>
</feature>
<sequence>MAFLLKLKHWQLFLLTWGAGFLINLVAIINIHLIMYAFPVMMLLFCVGLFGWIWAIATTLFRQLPPDTNMNLHLFKLLFSIPILYMLAISVFMGVAMAHQPVLQGSAMLTAMVFIVPLHLLSMVCIFYGLRFAAKVLKSVELQREAHFGDYIGEFFLIWFSVVGVWILQPRISALVQQKQAGLIG</sequence>
<proteinExistence type="predicted"/>
<feature type="transmembrane region" description="Helical" evidence="1">
    <location>
        <begin position="12"/>
        <end position="34"/>
    </location>
</feature>
<keyword evidence="1" id="KW-1133">Transmembrane helix</keyword>
<feature type="transmembrane region" description="Helical" evidence="1">
    <location>
        <begin position="107"/>
        <end position="130"/>
    </location>
</feature>
<keyword evidence="3" id="KW-1185">Reference proteome</keyword>
<gene>
    <name evidence="2" type="ORF">LGH74_10550</name>
</gene>
<feature type="transmembrane region" description="Helical" evidence="1">
    <location>
        <begin position="40"/>
        <end position="61"/>
    </location>
</feature>
<evidence type="ECO:0000256" key="1">
    <source>
        <dbReference type="SAM" id="Phobius"/>
    </source>
</evidence>